<reference evidence="2" key="3">
    <citation type="submission" date="2025-09" db="UniProtKB">
        <authorList>
            <consortium name="Ensembl"/>
        </authorList>
    </citation>
    <scope>IDENTIFICATION</scope>
</reference>
<organism evidence="2 3">
    <name type="scientific">Peromyscus maniculatus bairdii</name>
    <name type="common">Prairie deer mouse</name>
    <dbReference type="NCBI Taxonomy" id="230844"/>
    <lineage>
        <taxon>Eukaryota</taxon>
        <taxon>Metazoa</taxon>
        <taxon>Chordata</taxon>
        <taxon>Craniata</taxon>
        <taxon>Vertebrata</taxon>
        <taxon>Euteleostomi</taxon>
        <taxon>Mammalia</taxon>
        <taxon>Eutheria</taxon>
        <taxon>Euarchontoglires</taxon>
        <taxon>Glires</taxon>
        <taxon>Rodentia</taxon>
        <taxon>Myomorpha</taxon>
        <taxon>Muroidea</taxon>
        <taxon>Cricetidae</taxon>
        <taxon>Neotominae</taxon>
        <taxon>Peromyscus</taxon>
    </lineage>
</organism>
<accession>A0A8C9CTP2</accession>
<keyword evidence="3" id="KW-1185">Reference proteome</keyword>
<feature type="region of interest" description="Disordered" evidence="1">
    <location>
        <begin position="1"/>
        <end position="21"/>
    </location>
</feature>
<proteinExistence type="predicted"/>
<reference evidence="2 3" key="1">
    <citation type="submission" date="2018-10" db="EMBL/GenBank/DDBJ databases">
        <title>Improved assembly of the deer mouse Peromyscus maniculatus genome.</title>
        <authorList>
            <person name="Lassance J.-M."/>
            <person name="Hoekstra H.E."/>
        </authorList>
    </citation>
    <scope>NUCLEOTIDE SEQUENCE [LARGE SCALE GENOMIC DNA]</scope>
</reference>
<evidence type="ECO:0000256" key="1">
    <source>
        <dbReference type="SAM" id="MobiDB-lite"/>
    </source>
</evidence>
<dbReference type="AlphaFoldDB" id="A0A8C9CTP2"/>
<protein>
    <submittedName>
        <fullName evidence="2">Uncharacterized protein</fullName>
    </submittedName>
</protein>
<dbReference type="GeneTree" id="ENSGT00910000147141"/>
<reference evidence="2" key="2">
    <citation type="submission" date="2025-08" db="UniProtKB">
        <authorList>
            <consortium name="Ensembl"/>
        </authorList>
    </citation>
    <scope>IDENTIFICATION</scope>
</reference>
<evidence type="ECO:0000313" key="3">
    <source>
        <dbReference type="Proteomes" id="UP000694547"/>
    </source>
</evidence>
<dbReference type="Proteomes" id="UP000694547">
    <property type="component" value="Chromosome 11"/>
</dbReference>
<evidence type="ECO:0000313" key="2">
    <source>
        <dbReference type="Ensembl" id="ENSPEMP00000037070.1"/>
    </source>
</evidence>
<dbReference type="Ensembl" id="ENSPEMT00000038463.1">
    <property type="protein sequence ID" value="ENSPEMP00000037070.1"/>
    <property type="gene ID" value="ENSPEMG00000024689.1"/>
</dbReference>
<sequence>MDTIAEPPHGANNPLGCSSRLLRSKKPEHPLTAQEFMAKSKSTAFFPTYTLILG</sequence>
<name>A0A8C9CTP2_PERMB</name>